<reference evidence="1 2" key="1">
    <citation type="journal article" date="2014" name="Am. J. Bot.">
        <title>Genome assembly and annotation for red clover (Trifolium pratense; Fabaceae).</title>
        <authorList>
            <person name="Istvanek J."/>
            <person name="Jaros M."/>
            <person name="Krenek A."/>
            <person name="Repkova J."/>
        </authorList>
    </citation>
    <scope>NUCLEOTIDE SEQUENCE [LARGE SCALE GENOMIC DNA]</scope>
    <source>
        <strain evidence="2">cv. Tatra</strain>
        <tissue evidence="1">Young leaves</tissue>
    </source>
</reference>
<protein>
    <submittedName>
        <fullName evidence="1">Uncharacterized protein</fullName>
    </submittedName>
</protein>
<reference evidence="1 2" key="2">
    <citation type="journal article" date="2017" name="Front. Plant Sci.">
        <title>Gene Classification and Mining of Molecular Markers Useful in Red Clover (Trifolium pratense) Breeding.</title>
        <authorList>
            <person name="Istvanek J."/>
            <person name="Dluhosova J."/>
            <person name="Dluhos P."/>
            <person name="Patkova L."/>
            <person name="Nedelnik J."/>
            <person name="Repkova J."/>
        </authorList>
    </citation>
    <scope>NUCLEOTIDE SEQUENCE [LARGE SCALE GENOMIC DNA]</scope>
    <source>
        <strain evidence="2">cv. Tatra</strain>
        <tissue evidence="1">Young leaves</tissue>
    </source>
</reference>
<organism evidence="1 2">
    <name type="scientific">Trifolium pratense</name>
    <name type="common">Red clover</name>
    <dbReference type="NCBI Taxonomy" id="57577"/>
    <lineage>
        <taxon>Eukaryota</taxon>
        <taxon>Viridiplantae</taxon>
        <taxon>Streptophyta</taxon>
        <taxon>Embryophyta</taxon>
        <taxon>Tracheophyta</taxon>
        <taxon>Spermatophyta</taxon>
        <taxon>Magnoliopsida</taxon>
        <taxon>eudicotyledons</taxon>
        <taxon>Gunneridae</taxon>
        <taxon>Pentapetalae</taxon>
        <taxon>rosids</taxon>
        <taxon>fabids</taxon>
        <taxon>Fabales</taxon>
        <taxon>Fabaceae</taxon>
        <taxon>Papilionoideae</taxon>
        <taxon>50 kb inversion clade</taxon>
        <taxon>NPAAA clade</taxon>
        <taxon>Hologalegina</taxon>
        <taxon>IRL clade</taxon>
        <taxon>Trifolieae</taxon>
        <taxon>Trifolium</taxon>
    </lineage>
</organism>
<dbReference type="EMBL" id="ASHM01180583">
    <property type="protein sequence ID" value="PNX65496.1"/>
    <property type="molecule type" value="Genomic_DNA"/>
</dbReference>
<sequence length="22" mass="2616">MHIRQPDSIRFETASPFSFFTT</sequence>
<evidence type="ECO:0000313" key="2">
    <source>
        <dbReference type="Proteomes" id="UP000236291"/>
    </source>
</evidence>
<comment type="caution">
    <text evidence="1">The sequence shown here is derived from an EMBL/GenBank/DDBJ whole genome shotgun (WGS) entry which is preliminary data.</text>
</comment>
<accession>A0A2K3KGT4</accession>
<dbReference type="Proteomes" id="UP000236291">
    <property type="component" value="Unassembled WGS sequence"/>
</dbReference>
<proteinExistence type="predicted"/>
<evidence type="ECO:0000313" key="1">
    <source>
        <dbReference type="EMBL" id="PNX65496.1"/>
    </source>
</evidence>
<feature type="non-terminal residue" evidence="1">
    <location>
        <position position="22"/>
    </location>
</feature>
<dbReference type="AlphaFoldDB" id="A0A2K3KGT4"/>
<name>A0A2K3KGT4_TRIPR</name>
<gene>
    <name evidence="1" type="ORF">L195_g062629</name>
</gene>